<dbReference type="PANTHER" id="PTHR32089:SF112">
    <property type="entry name" value="LYSOZYME-LIKE PROTEIN-RELATED"/>
    <property type="match status" value="1"/>
</dbReference>
<dbReference type="GO" id="GO:0004888">
    <property type="term" value="F:transmembrane signaling receptor activity"/>
    <property type="evidence" value="ECO:0007669"/>
    <property type="project" value="InterPro"/>
</dbReference>
<dbReference type="InterPro" id="IPR004090">
    <property type="entry name" value="Chemotax_Me-accpt_rcpt"/>
</dbReference>
<gene>
    <name evidence="5" type="ORF">PH603_03070</name>
</gene>
<dbReference type="Pfam" id="PF00015">
    <property type="entry name" value="MCPsignal"/>
    <property type="match status" value="1"/>
</dbReference>
<evidence type="ECO:0000256" key="2">
    <source>
        <dbReference type="ARBA" id="ARBA00029447"/>
    </source>
</evidence>
<evidence type="ECO:0000259" key="4">
    <source>
        <dbReference type="PROSITE" id="PS50111"/>
    </source>
</evidence>
<feature type="domain" description="Methyl-accepting transducer" evidence="4">
    <location>
        <begin position="149"/>
        <end position="382"/>
    </location>
</feature>
<dbReference type="KEGG" id="gso:PH603_03070"/>
<dbReference type="EMBL" id="CP116805">
    <property type="protein sequence ID" value="WCL54740.1"/>
    <property type="molecule type" value="Genomic_DNA"/>
</dbReference>
<dbReference type="GO" id="GO:0016020">
    <property type="term" value="C:membrane"/>
    <property type="evidence" value="ECO:0007669"/>
    <property type="project" value="InterPro"/>
</dbReference>
<proteinExistence type="inferred from homology"/>
<protein>
    <submittedName>
        <fullName evidence="5">Methyl-accepting chemotaxis protein</fullName>
    </submittedName>
</protein>
<keyword evidence="6" id="KW-1185">Reference proteome</keyword>
<keyword evidence="1 3" id="KW-0807">Transducer</keyword>
<sequence>MMFSFNKTSFNGEELAALKAELAALREENRLYRDAFAEVRSVAARAAKGDLSARIVHWDDFGDLTETLAAFNHALDMADAFVREAGEALNAALEKQFYRVFLTQGILGDFGRGAEIINVASAKMKEADRAKKQFVSDISKAFEQDVLSIVSALASSARQTSEAAARLIEHSNNNQTQATTVASAAEQATVNVQTVAAAAEQLTASVEEIAQQVSASSQKTGLAEHEANGASTTISLLNEASTSIGQVVSLINDIADQTNLLALNATIEAARAGDAGKGFAVVASEVKSLAGQTANATKDIASKVKEIQTKTTVSVDAVEKIRSLITSLNEIAGAIASATEEQSAATMEISRNIQEASQGTAEVSRSIAAVNDTVGRAMRRAMEVRQAAEHMQVEVTNLNSKSEAFIRSISEM</sequence>
<dbReference type="RefSeq" id="WP_289504459.1">
    <property type="nucleotide sequence ID" value="NZ_CP116805.1"/>
</dbReference>
<dbReference type="PROSITE" id="PS50111">
    <property type="entry name" value="CHEMOTAXIS_TRANSDUC_2"/>
    <property type="match status" value="1"/>
</dbReference>
<evidence type="ECO:0000313" key="6">
    <source>
        <dbReference type="Proteomes" id="UP001217500"/>
    </source>
</evidence>
<evidence type="ECO:0000256" key="1">
    <source>
        <dbReference type="ARBA" id="ARBA00023224"/>
    </source>
</evidence>
<evidence type="ECO:0000256" key="3">
    <source>
        <dbReference type="PROSITE-ProRule" id="PRU00284"/>
    </source>
</evidence>
<dbReference type="InterPro" id="IPR004089">
    <property type="entry name" value="MCPsignal_dom"/>
</dbReference>
<comment type="similarity">
    <text evidence="2">Belongs to the methyl-accepting chemotaxis (MCP) protein family.</text>
</comment>
<dbReference type="PRINTS" id="PR00260">
    <property type="entry name" value="CHEMTRNSDUCR"/>
</dbReference>
<dbReference type="GO" id="GO:0007165">
    <property type="term" value="P:signal transduction"/>
    <property type="evidence" value="ECO:0007669"/>
    <property type="project" value="UniProtKB-KW"/>
</dbReference>
<evidence type="ECO:0000313" key="5">
    <source>
        <dbReference type="EMBL" id="WCL54740.1"/>
    </source>
</evidence>
<reference evidence="5" key="1">
    <citation type="submission" date="2023-01" db="EMBL/GenBank/DDBJ databases">
        <title>The genome sequence of Kordiimonadaceae bacterium 6D33.</title>
        <authorList>
            <person name="Liu Y."/>
        </authorList>
    </citation>
    <scope>NUCLEOTIDE SEQUENCE</scope>
    <source>
        <strain evidence="5">6D33</strain>
    </source>
</reference>
<organism evidence="5 6">
    <name type="scientific">Gimibacter soli</name>
    <dbReference type="NCBI Taxonomy" id="3024400"/>
    <lineage>
        <taxon>Bacteria</taxon>
        <taxon>Pseudomonadati</taxon>
        <taxon>Pseudomonadota</taxon>
        <taxon>Alphaproteobacteria</taxon>
        <taxon>Kordiimonadales</taxon>
        <taxon>Temperatibacteraceae</taxon>
        <taxon>Gimibacter</taxon>
    </lineage>
</organism>
<dbReference type="SUPFAM" id="SSF58104">
    <property type="entry name" value="Methyl-accepting chemotaxis protein (MCP) signaling domain"/>
    <property type="match status" value="1"/>
</dbReference>
<dbReference type="Gene3D" id="1.20.120.1530">
    <property type="match status" value="1"/>
</dbReference>
<dbReference type="Proteomes" id="UP001217500">
    <property type="component" value="Chromosome"/>
</dbReference>
<name>A0AAE9XUF4_9PROT</name>
<dbReference type="SMART" id="SM00283">
    <property type="entry name" value="MA"/>
    <property type="match status" value="1"/>
</dbReference>
<accession>A0AAE9XUF4</accession>
<dbReference type="Gene3D" id="1.10.287.950">
    <property type="entry name" value="Methyl-accepting chemotaxis protein"/>
    <property type="match status" value="1"/>
</dbReference>
<dbReference type="AlphaFoldDB" id="A0AAE9XUF4"/>
<dbReference type="PANTHER" id="PTHR32089">
    <property type="entry name" value="METHYL-ACCEPTING CHEMOTAXIS PROTEIN MCPB"/>
    <property type="match status" value="1"/>
</dbReference>
<dbReference type="GO" id="GO:0006935">
    <property type="term" value="P:chemotaxis"/>
    <property type="evidence" value="ECO:0007669"/>
    <property type="project" value="InterPro"/>
</dbReference>